<dbReference type="Gene3D" id="1.10.3720.10">
    <property type="entry name" value="MetI-like"/>
    <property type="match status" value="1"/>
</dbReference>
<dbReference type="PANTHER" id="PTHR30614">
    <property type="entry name" value="MEMBRANE COMPONENT OF AMINO ACID ABC TRANSPORTER"/>
    <property type="match status" value="1"/>
</dbReference>
<feature type="transmembrane region" description="Helical" evidence="9">
    <location>
        <begin position="49"/>
        <end position="71"/>
    </location>
</feature>
<evidence type="ECO:0000256" key="2">
    <source>
        <dbReference type="ARBA" id="ARBA00010072"/>
    </source>
</evidence>
<sequence>MDLSAWILLLKGAVTTVWISGVAIIIGVSLGLLIAIVRQKKIPIIDQLLALYISIARSTPLVTLVLFIFLAMPALGLQLNVTVAAIMSLALNTAAFNAEIWRSAIRNFSKDQKEAAFACGMTEWTFFRHVMLPQIISVSLPPLVNEMSFLIKGSPAVAIIGLVDLTRVTNRISSVTYEPLYPILGAGLIYMIIVGLLVKAQSVAEIKARRLAM</sequence>
<evidence type="ECO:0000259" key="10">
    <source>
        <dbReference type="PROSITE" id="PS50928"/>
    </source>
</evidence>
<accession>A0A7X4LJU6</accession>
<evidence type="ECO:0000256" key="9">
    <source>
        <dbReference type="RuleBase" id="RU363032"/>
    </source>
</evidence>
<dbReference type="Pfam" id="PF00528">
    <property type="entry name" value="BPD_transp_1"/>
    <property type="match status" value="1"/>
</dbReference>
<comment type="similarity">
    <text evidence="2">Belongs to the binding-protein-dependent transport system permease family. HisMQ subfamily.</text>
</comment>
<dbReference type="AlphaFoldDB" id="A0A7X4LJU6"/>
<proteinExistence type="inferred from homology"/>
<evidence type="ECO:0000256" key="4">
    <source>
        <dbReference type="ARBA" id="ARBA00022475"/>
    </source>
</evidence>
<reference evidence="11 12" key="1">
    <citation type="submission" date="2019-10" db="EMBL/GenBank/DDBJ databases">
        <title>Vibrio sp. nov. isolated from a shrimp pond.</title>
        <authorList>
            <person name="Gomez-Gil B."/>
            <person name="Enciso-Ibarra J."/>
            <person name="Enciso-Ibarra K."/>
            <person name="Bolan-Mejia C."/>
        </authorList>
    </citation>
    <scope>NUCLEOTIDE SEQUENCE [LARGE SCALE GENOMIC DNA]</scope>
    <source>
        <strain evidence="11 12">CAIM 722</strain>
    </source>
</reference>
<keyword evidence="6" id="KW-0029">Amino-acid transport</keyword>
<feature type="transmembrane region" description="Helical" evidence="9">
    <location>
        <begin position="12"/>
        <end position="37"/>
    </location>
</feature>
<dbReference type="Proteomes" id="UP000462621">
    <property type="component" value="Unassembled WGS sequence"/>
</dbReference>
<dbReference type="GO" id="GO:0043190">
    <property type="term" value="C:ATP-binding cassette (ABC) transporter complex"/>
    <property type="evidence" value="ECO:0007669"/>
    <property type="project" value="InterPro"/>
</dbReference>
<protein>
    <submittedName>
        <fullName evidence="11">ABC transporter permease subunit</fullName>
    </submittedName>
</protein>
<keyword evidence="7 9" id="KW-1133">Transmembrane helix</keyword>
<name>A0A7X4LJU6_9VIBR</name>
<evidence type="ECO:0000313" key="12">
    <source>
        <dbReference type="Proteomes" id="UP000462621"/>
    </source>
</evidence>
<dbReference type="PROSITE" id="PS50928">
    <property type="entry name" value="ABC_TM1"/>
    <property type="match status" value="1"/>
</dbReference>
<dbReference type="CDD" id="cd06261">
    <property type="entry name" value="TM_PBP2"/>
    <property type="match status" value="1"/>
</dbReference>
<keyword evidence="5 9" id="KW-0812">Transmembrane</keyword>
<organism evidence="11 12">
    <name type="scientific">Vibrio eleionomae</name>
    <dbReference type="NCBI Taxonomy" id="2653505"/>
    <lineage>
        <taxon>Bacteria</taxon>
        <taxon>Pseudomonadati</taxon>
        <taxon>Pseudomonadota</taxon>
        <taxon>Gammaproteobacteria</taxon>
        <taxon>Vibrionales</taxon>
        <taxon>Vibrionaceae</taxon>
        <taxon>Vibrio</taxon>
    </lineage>
</organism>
<dbReference type="PANTHER" id="PTHR30614:SF0">
    <property type="entry name" value="L-CYSTINE TRANSPORT SYSTEM PERMEASE PROTEIN TCYL"/>
    <property type="match status" value="1"/>
</dbReference>
<evidence type="ECO:0000256" key="5">
    <source>
        <dbReference type="ARBA" id="ARBA00022692"/>
    </source>
</evidence>
<evidence type="ECO:0000256" key="1">
    <source>
        <dbReference type="ARBA" id="ARBA00004429"/>
    </source>
</evidence>
<dbReference type="EMBL" id="WEKT01000012">
    <property type="protein sequence ID" value="MZI93318.1"/>
    <property type="molecule type" value="Genomic_DNA"/>
</dbReference>
<dbReference type="NCBIfam" id="TIGR01726">
    <property type="entry name" value="HEQRo_perm_3TM"/>
    <property type="match status" value="1"/>
</dbReference>
<dbReference type="InterPro" id="IPR043429">
    <property type="entry name" value="ArtM/GltK/GlnP/TcyL/YhdX-like"/>
</dbReference>
<dbReference type="InterPro" id="IPR000515">
    <property type="entry name" value="MetI-like"/>
</dbReference>
<evidence type="ECO:0000256" key="3">
    <source>
        <dbReference type="ARBA" id="ARBA00022448"/>
    </source>
</evidence>
<keyword evidence="8 9" id="KW-0472">Membrane</keyword>
<dbReference type="GO" id="GO:0015184">
    <property type="term" value="F:L-cystine transmembrane transporter activity"/>
    <property type="evidence" value="ECO:0007669"/>
    <property type="project" value="TreeGrafter"/>
</dbReference>
<evidence type="ECO:0000256" key="6">
    <source>
        <dbReference type="ARBA" id="ARBA00022970"/>
    </source>
</evidence>
<gene>
    <name evidence="11" type="ORF">F9817_08925</name>
</gene>
<evidence type="ECO:0000256" key="7">
    <source>
        <dbReference type="ARBA" id="ARBA00022989"/>
    </source>
</evidence>
<feature type="domain" description="ABC transmembrane type-1" evidence="10">
    <location>
        <begin position="13"/>
        <end position="202"/>
    </location>
</feature>
<dbReference type="InterPro" id="IPR010065">
    <property type="entry name" value="AA_ABC_transptr_permease_3TM"/>
</dbReference>
<keyword evidence="4" id="KW-1003">Cell membrane</keyword>
<dbReference type="InterPro" id="IPR035906">
    <property type="entry name" value="MetI-like_sf"/>
</dbReference>
<keyword evidence="3 9" id="KW-0813">Transport</keyword>
<evidence type="ECO:0000256" key="8">
    <source>
        <dbReference type="ARBA" id="ARBA00023136"/>
    </source>
</evidence>
<keyword evidence="12" id="KW-1185">Reference proteome</keyword>
<dbReference type="RefSeq" id="WP_161154621.1">
    <property type="nucleotide sequence ID" value="NZ_WEKT01000012.1"/>
</dbReference>
<comment type="subcellular location">
    <subcellularLocation>
        <location evidence="1">Cell inner membrane</location>
        <topology evidence="1">Multi-pass membrane protein</topology>
    </subcellularLocation>
    <subcellularLocation>
        <location evidence="9">Cell membrane</location>
        <topology evidence="9">Multi-pass membrane protein</topology>
    </subcellularLocation>
</comment>
<dbReference type="SUPFAM" id="SSF161098">
    <property type="entry name" value="MetI-like"/>
    <property type="match status" value="1"/>
</dbReference>
<evidence type="ECO:0000313" key="11">
    <source>
        <dbReference type="EMBL" id="MZI93318.1"/>
    </source>
</evidence>
<comment type="caution">
    <text evidence="11">The sequence shown here is derived from an EMBL/GenBank/DDBJ whole genome shotgun (WGS) entry which is preliminary data.</text>
</comment>
<feature type="transmembrane region" description="Helical" evidence="9">
    <location>
        <begin position="180"/>
        <end position="200"/>
    </location>
</feature>